<feature type="compositionally biased region" description="Low complexity" evidence="1">
    <location>
        <begin position="10"/>
        <end position="31"/>
    </location>
</feature>
<dbReference type="SUPFAM" id="SSF53067">
    <property type="entry name" value="Actin-like ATPase domain"/>
    <property type="match status" value="2"/>
</dbReference>
<dbReference type="Gene3D" id="3.90.640.10">
    <property type="entry name" value="Actin, Chain A, domain 4"/>
    <property type="match status" value="1"/>
</dbReference>
<gene>
    <name evidence="2" type="ORF">APUU_21990A</name>
</gene>
<evidence type="ECO:0000313" key="2">
    <source>
        <dbReference type="EMBL" id="BCS21558.1"/>
    </source>
</evidence>
<organism evidence="2 3">
    <name type="scientific">Aspergillus puulaauensis</name>
    <dbReference type="NCBI Taxonomy" id="1220207"/>
    <lineage>
        <taxon>Eukaryota</taxon>
        <taxon>Fungi</taxon>
        <taxon>Dikarya</taxon>
        <taxon>Ascomycota</taxon>
        <taxon>Pezizomycotina</taxon>
        <taxon>Eurotiomycetes</taxon>
        <taxon>Eurotiomycetidae</taxon>
        <taxon>Eurotiales</taxon>
        <taxon>Aspergillaceae</taxon>
        <taxon>Aspergillus</taxon>
    </lineage>
</organism>
<name>A0A7R7XIG9_9EURO</name>
<evidence type="ECO:0000313" key="3">
    <source>
        <dbReference type="Proteomes" id="UP000654913"/>
    </source>
</evidence>
<dbReference type="Gene3D" id="3.30.420.40">
    <property type="match status" value="2"/>
</dbReference>
<dbReference type="RefSeq" id="XP_041553752.1">
    <property type="nucleotide sequence ID" value="XM_041700803.1"/>
</dbReference>
<keyword evidence="3" id="KW-1185">Reference proteome</keyword>
<dbReference type="CDD" id="cd10170">
    <property type="entry name" value="ASKHA_NBD_HSP70"/>
    <property type="match status" value="1"/>
</dbReference>
<evidence type="ECO:0008006" key="4">
    <source>
        <dbReference type="Google" id="ProtNLM"/>
    </source>
</evidence>
<proteinExistence type="predicted"/>
<dbReference type="PANTHER" id="PTHR42749">
    <property type="entry name" value="CELL SHAPE-DETERMINING PROTEIN MREB"/>
    <property type="match status" value="1"/>
</dbReference>
<protein>
    <recommendedName>
        <fullName evidence="4">Actin-like ATPase domain-containing protein</fullName>
    </recommendedName>
</protein>
<dbReference type="OrthoDB" id="2394218at2759"/>
<reference evidence="2" key="2">
    <citation type="submission" date="2021-02" db="EMBL/GenBank/DDBJ databases">
        <title>Aspergillus puulaauensis MK2 genome sequence.</title>
        <authorList>
            <person name="Futagami T."/>
            <person name="Mori K."/>
            <person name="Kadooka C."/>
            <person name="Tanaka T."/>
        </authorList>
    </citation>
    <scope>NUCLEOTIDE SEQUENCE</scope>
    <source>
        <strain evidence="2">MK2</strain>
    </source>
</reference>
<reference evidence="2" key="1">
    <citation type="submission" date="2021-01" db="EMBL/GenBank/DDBJ databases">
        <authorList>
            <consortium name="Aspergillus puulaauensis MK2 genome sequencing consortium"/>
            <person name="Kazuki M."/>
            <person name="Futagami T."/>
        </authorList>
    </citation>
    <scope>NUCLEOTIDE SEQUENCE</scope>
    <source>
        <strain evidence="2">MK2</strain>
    </source>
</reference>
<sequence>MDGRQANGHANANASSSTSMASANASSTSSARWEEERFPDIVVGIDFGMTCTGVAYTIGPEWGPPKTIQRWPGKLLSELANKVPTVLLYEPDGKTVKEWGFGCDSADDGADIKEFFKLHLAVQSDSDGPGISKQEARRWFKDYITSIYSHVVTHFGNTIPGFDRMRVEFIFSVPTTWKDVRMIEEIRALINAAIGGPYHWACIGLTEAEAAAVYACRDYYRTSDIVLVCDSGGGTTDVNVLKLASDRGQPLQLEQLGNVEGRPIGSVFIDRAIYKITAERLSKVKDELTQSPEHIAWKMLSGPFQRLKCAYGTEATKTPTLSLEVPCLKVPGADLPTAGIYSGQMRLQWEYMKHAFDKKIGEMCHLLDGQIQQMDTKYPHTRISYLVLSGGFGSSPYVRECLHQRYAIPGVAKHSNVMGLQVLMVEEPQLAVVHGLVLDRIQQLKQGVVMFGSRCSPVSYGIVCDLLYDPVKHLGEKVRRDPRDDNLYAIDQVEWLIIQGSAVPHTGISKDFQLKMKPGEEDLPWKVHIVMSTSPPHQLPQSLEGKGVQHVCSLDVNTDNVDRKMKNRRWFNMRPRYWRATFDVRVVVGAADLTFQLWSKDQRIRSGGHEPIRVQWMPAEELNGGLIMN</sequence>
<feature type="region of interest" description="Disordered" evidence="1">
    <location>
        <begin position="1"/>
        <end position="32"/>
    </location>
</feature>
<dbReference type="EMBL" id="AP024444">
    <property type="protein sequence ID" value="BCS21558.1"/>
    <property type="molecule type" value="Genomic_DNA"/>
</dbReference>
<dbReference type="PANTHER" id="PTHR42749:SF1">
    <property type="entry name" value="CELL SHAPE-DETERMINING PROTEIN MREB"/>
    <property type="match status" value="1"/>
</dbReference>
<dbReference type="KEGG" id="apuu:APUU_21990A"/>
<dbReference type="GeneID" id="64971563"/>
<evidence type="ECO:0000256" key="1">
    <source>
        <dbReference type="SAM" id="MobiDB-lite"/>
    </source>
</evidence>
<dbReference type="AlphaFoldDB" id="A0A7R7XIG9"/>
<dbReference type="Proteomes" id="UP000654913">
    <property type="component" value="Chromosome 2"/>
</dbReference>
<accession>A0A7R7XIG9</accession>
<dbReference type="InterPro" id="IPR043129">
    <property type="entry name" value="ATPase_NBD"/>
</dbReference>